<accession>A0ABM1MTS4</accession>
<evidence type="ECO:0000313" key="3">
    <source>
        <dbReference type="Proteomes" id="UP000695000"/>
    </source>
</evidence>
<feature type="chain" id="PRO_5047199963" evidence="1">
    <location>
        <begin position="18"/>
        <end position="380"/>
    </location>
</feature>
<dbReference type="GeneID" id="108563730"/>
<sequence>MRFGLVVFGFLLWNCFGIDLISEYDDNYDSSTSPSSRAPKCKQSSNSCCCSKLNQSIRISGFGIGVVRFENKYCVGLDSLDGTCYTRRQCRDLNGTRSGLCASTIGHCCIRSYDNIAINYNPQVRIDFLSLTLAPPNASGYCVYDMLRITGGASLVRPICGENSGQHIYLGFYNEDDITIAISTSESYAISRAWYIKVAQIGCDCPTTAPDGCLMYYTGLTGTVKSFNYGRTTTTEMYSMLGVGTAPLMLPGTREMADMNYGVCIRMAPGYCSIEWSPTSNGSFAVSGSTPGGDVQPNIMCNNDFVVIPNPMTVSSDITPDRFCGNSFPATVTTSSKPFVLTVVTDQREKHSDVDIKLNEIGNLGFSLNFKQIPCGGIYC</sequence>
<keyword evidence="1" id="KW-0732">Signal</keyword>
<evidence type="ECO:0000259" key="2">
    <source>
        <dbReference type="Pfam" id="PF26080"/>
    </source>
</evidence>
<evidence type="ECO:0000313" key="4">
    <source>
        <dbReference type="RefSeq" id="XP_017777974.1"/>
    </source>
</evidence>
<evidence type="ECO:0000256" key="1">
    <source>
        <dbReference type="SAM" id="SignalP"/>
    </source>
</evidence>
<organism evidence="3 4">
    <name type="scientific">Nicrophorus vespilloides</name>
    <name type="common">Boreal carrion beetle</name>
    <dbReference type="NCBI Taxonomy" id="110193"/>
    <lineage>
        <taxon>Eukaryota</taxon>
        <taxon>Metazoa</taxon>
        <taxon>Ecdysozoa</taxon>
        <taxon>Arthropoda</taxon>
        <taxon>Hexapoda</taxon>
        <taxon>Insecta</taxon>
        <taxon>Pterygota</taxon>
        <taxon>Neoptera</taxon>
        <taxon>Endopterygota</taxon>
        <taxon>Coleoptera</taxon>
        <taxon>Polyphaga</taxon>
        <taxon>Staphyliniformia</taxon>
        <taxon>Silphidae</taxon>
        <taxon>Nicrophorinae</taxon>
        <taxon>Nicrophorus</taxon>
    </lineage>
</organism>
<dbReference type="PANTHER" id="PTHR33236:SF5">
    <property type="entry name" value="CUB DOMAIN-CONTAINING PROTEIN"/>
    <property type="match status" value="1"/>
</dbReference>
<dbReference type="Proteomes" id="UP000695000">
    <property type="component" value="Unplaced"/>
</dbReference>
<dbReference type="RefSeq" id="XP_017777974.1">
    <property type="nucleotide sequence ID" value="XM_017922485.1"/>
</dbReference>
<gene>
    <name evidence="4" type="primary">LOC108563730</name>
</gene>
<protein>
    <submittedName>
        <fullName evidence="4">Uncharacterized protein LOC108563730</fullName>
    </submittedName>
</protein>
<dbReference type="SUPFAM" id="SSF49854">
    <property type="entry name" value="Spermadhesin, CUB domain"/>
    <property type="match status" value="1"/>
</dbReference>
<feature type="signal peptide" evidence="1">
    <location>
        <begin position="1"/>
        <end position="17"/>
    </location>
</feature>
<feature type="domain" description="CUB" evidence="2">
    <location>
        <begin position="210"/>
        <end position="372"/>
    </location>
</feature>
<dbReference type="PANTHER" id="PTHR33236">
    <property type="entry name" value="INTRAFLAGELLAR TRANSPORT PROTEIN 122 FAMILY PROTEIN-RELATED"/>
    <property type="match status" value="1"/>
</dbReference>
<dbReference type="Pfam" id="PF26080">
    <property type="entry name" value="CUB_animal"/>
    <property type="match status" value="1"/>
</dbReference>
<dbReference type="InterPro" id="IPR035914">
    <property type="entry name" value="Sperma_CUB_dom_sf"/>
</dbReference>
<dbReference type="InterPro" id="IPR058698">
    <property type="entry name" value="CUB_metazoa"/>
</dbReference>
<reference evidence="4" key="1">
    <citation type="submission" date="2025-08" db="UniProtKB">
        <authorList>
            <consortium name="RefSeq"/>
        </authorList>
    </citation>
    <scope>IDENTIFICATION</scope>
    <source>
        <tissue evidence="4">Whole Larva</tissue>
    </source>
</reference>
<keyword evidence="3" id="KW-1185">Reference proteome</keyword>
<name>A0ABM1MTS4_NICVS</name>
<proteinExistence type="predicted"/>